<comment type="caution">
    <text evidence="2">The sequence shown here is derived from an EMBL/GenBank/DDBJ whole genome shotgun (WGS) entry which is preliminary data.</text>
</comment>
<dbReference type="EMBL" id="JBBPBM010000002">
    <property type="protein sequence ID" value="KAK8597231.1"/>
    <property type="molecule type" value="Genomic_DNA"/>
</dbReference>
<proteinExistence type="predicted"/>
<sequence>MKERYFKISTESDDGHVSNKHAKAEKVTVGRSEPSLVKNNSISSQNLTALSKQYGELKSHNQLSVSSITFKKKSCDTRVALDSSSYLKVPNGDHSVPMVNVMDIENLKMGILQ</sequence>
<evidence type="ECO:0000313" key="3">
    <source>
        <dbReference type="Proteomes" id="UP001472677"/>
    </source>
</evidence>
<protein>
    <submittedName>
        <fullName evidence="2">Uncharacterized protein</fullName>
    </submittedName>
</protein>
<accession>A0ABR2G9L2</accession>
<feature type="compositionally biased region" description="Basic and acidic residues" evidence="1">
    <location>
        <begin position="13"/>
        <end position="28"/>
    </location>
</feature>
<dbReference type="Proteomes" id="UP001472677">
    <property type="component" value="Unassembled WGS sequence"/>
</dbReference>
<evidence type="ECO:0000256" key="1">
    <source>
        <dbReference type="SAM" id="MobiDB-lite"/>
    </source>
</evidence>
<evidence type="ECO:0000313" key="2">
    <source>
        <dbReference type="EMBL" id="KAK8597231.1"/>
    </source>
</evidence>
<name>A0ABR2G9L2_9ROSI</name>
<reference evidence="2 3" key="1">
    <citation type="journal article" date="2024" name="G3 (Bethesda)">
        <title>Genome assembly of Hibiscus sabdariffa L. provides insights into metabolisms of medicinal natural products.</title>
        <authorList>
            <person name="Kim T."/>
        </authorList>
    </citation>
    <scope>NUCLEOTIDE SEQUENCE [LARGE SCALE GENOMIC DNA]</scope>
    <source>
        <strain evidence="2">TK-2024</strain>
        <tissue evidence="2">Old leaves</tissue>
    </source>
</reference>
<gene>
    <name evidence="2" type="ORF">V6N12_065704</name>
</gene>
<organism evidence="2 3">
    <name type="scientific">Hibiscus sabdariffa</name>
    <name type="common">roselle</name>
    <dbReference type="NCBI Taxonomy" id="183260"/>
    <lineage>
        <taxon>Eukaryota</taxon>
        <taxon>Viridiplantae</taxon>
        <taxon>Streptophyta</taxon>
        <taxon>Embryophyta</taxon>
        <taxon>Tracheophyta</taxon>
        <taxon>Spermatophyta</taxon>
        <taxon>Magnoliopsida</taxon>
        <taxon>eudicotyledons</taxon>
        <taxon>Gunneridae</taxon>
        <taxon>Pentapetalae</taxon>
        <taxon>rosids</taxon>
        <taxon>malvids</taxon>
        <taxon>Malvales</taxon>
        <taxon>Malvaceae</taxon>
        <taxon>Malvoideae</taxon>
        <taxon>Hibiscus</taxon>
    </lineage>
</organism>
<keyword evidence="3" id="KW-1185">Reference proteome</keyword>
<feature type="region of interest" description="Disordered" evidence="1">
    <location>
        <begin position="1"/>
        <end position="38"/>
    </location>
</feature>